<dbReference type="InterPro" id="IPR015422">
    <property type="entry name" value="PyrdxlP-dep_Trfase_small"/>
</dbReference>
<evidence type="ECO:0000256" key="1">
    <source>
        <dbReference type="ARBA" id="ARBA00001933"/>
    </source>
</evidence>
<dbReference type="Gene3D" id="3.40.640.10">
    <property type="entry name" value="Type I PLP-dependent aspartate aminotransferase-like (Major domain)"/>
    <property type="match status" value="1"/>
</dbReference>
<keyword evidence="2" id="KW-0808">Transferase</keyword>
<dbReference type="PANTHER" id="PTHR13693:SF3">
    <property type="entry name" value="LD36009P"/>
    <property type="match status" value="1"/>
</dbReference>
<reference evidence="5" key="1">
    <citation type="submission" date="2021-01" db="EMBL/GenBank/DDBJ databases">
        <authorList>
            <person name="Corre E."/>
            <person name="Pelletier E."/>
            <person name="Niang G."/>
            <person name="Scheremetjew M."/>
            <person name="Finn R."/>
            <person name="Kale V."/>
            <person name="Holt S."/>
            <person name="Cochrane G."/>
            <person name="Meng A."/>
            <person name="Brown T."/>
            <person name="Cohen L."/>
        </authorList>
    </citation>
    <scope>NUCLEOTIDE SEQUENCE</scope>
    <source>
        <strain evidence="5">SoJaBio B1-5/56/2</strain>
    </source>
</reference>
<dbReference type="GO" id="GO:0017059">
    <property type="term" value="C:serine palmitoyltransferase complex"/>
    <property type="evidence" value="ECO:0007669"/>
    <property type="project" value="TreeGrafter"/>
</dbReference>
<keyword evidence="3" id="KW-1133">Transmembrane helix</keyword>
<dbReference type="GO" id="GO:0016020">
    <property type="term" value="C:membrane"/>
    <property type="evidence" value="ECO:0007669"/>
    <property type="project" value="GOC"/>
</dbReference>
<organism evidence="5">
    <name type="scientific">Paramoeba aestuarina</name>
    <dbReference type="NCBI Taxonomy" id="180227"/>
    <lineage>
        <taxon>Eukaryota</taxon>
        <taxon>Amoebozoa</taxon>
        <taxon>Discosea</taxon>
        <taxon>Flabellinia</taxon>
        <taxon>Dactylopodida</taxon>
        <taxon>Paramoebidae</taxon>
        <taxon>Paramoeba</taxon>
    </lineage>
</organism>
<dbReference type="InterPro" id="IPR015424">
    <property type="entry name" value="PyrdxlP-dep_Trfase"/>
</dbReference>
<keyword evidence="3" id="KW-0812">Transmembrane</keyword>
<keyword evidence="3" id="KW-0472">Membrane</keyword>
<gene>
    <name evidence="5" type="ORF">NAES01612_LOCUS9300</name>
</gene>
<dbReference type="GO" id="GO:0046513">
    <property type="term" value="P:ceramide biosynthetic process"/>
    <property type="evidence" value="ECO:0007669"/>
    <property type="project" value="TreeGrafter"/>
</dbReference>
<dbReference type="PANTHER" id="PTHR13693">
    <property type="entry name" value="CLASS II AMINOTRANSFERASE/8-AMINO-7-OXONONANOATE SYNTHASE"/>
    <property type="match status" value="1"/>
</dbReference>
<dbReference type="InterPro" id="IPR015421">
    <property type="entry name" value="PyrdxlP-dep_Trfase_major"/>
</dbReference>
<feature type="transmembrane region" description="Helical" evidence="3">
    <location>
        <begin position="208"/>
        <end position="226"/>
    </location>
</feature>
<feature type="transmembrane region" description="Helical" evidence="3">
    <location>
        <begin position="20"/>
        <end position="43"/>
    </location>
</feature>
<dbReference type="InterPro" id="IPR050087">
    <property type="entry name" value="AON_synthase_class-II"/>
</dbReference>
<dbReference type="GO" id="GO:0046512">
    <property type="term" value="P:sphingosine biosynthetic process"/>
    <property type="evidence" value="ECO:0007669"/>
    <property type="project" value="TreeGrafter"/>
</dbReference>
<dbReference type="EMBL" id="HBKR01014052">
    <property type="protein sequence ID" value="CAE2301119.1"/>
    <property type="molecule type" value="Transcribed_RNA"/>
</dbReference>
<dbReference type="Gene3D" id="3.90.1150.10">
    <property type="entry name" value="Aspartate Aminotransferase, domain 1"/>
    <property type="match status" value="1"/>
</dbReference>
<evidence type="ECO:0000259" key="4">
    <source>
        <dbReference type="Pfam" id="PF00155"/>
    </source>
</evidence>
<comment type="cofactor">
    <cofactor evidence="1">
        <name>pyridoxal 5'-phosphate</name>
        <dbReference type="ChEBI" id="CHEBI:597326"/>
    </cofactor>
</comment>
<proteinExistence type="predicted"/>
<evidence type="ECO:0000256" key="3">
    <source>
        <dbReference type="SAM" id="Phobius"/>
    </source>
</evidence>
<evidence type="ECO:0000256" key="2">
    <source>
        <dbReference type="ARBA" id="ARBA00022679"/>
    </source>
</evidence>
<sequence>MIGLIDVAAAAGATTVGGGLMFSHLILFVLFLFFSAATALVVAHPPKFISKKVEQYQMSKKLFPNGENYRNLTHLDMTGRLVKHTIKTEKAIVPNETMATSHIHIAGEVLGNHDIDYINKYWTFAPGLTFEQYNDGITVKIQGDDHTCTLMSSLSYWGFHVNEEVREYAFQKVRETGTGNHGSYLLLGKNTVVDEAYENMKKFFHRKYCSFAASGFLACMNLVANLCPQGGIIFMDEKCHVCLRYGSKLTGAKFVKFPHQNYEALRELMKQYRHQYSGRSLLVLDAIYSADGTIANLPKARACCDDFDTLLVMDEAHSLGSLGKTGHGIEEHFDMVGACDFICGVFSKTLSSYGGYVVSDNPFVITLTITPGVGFATGPHSFSAATVAKGLEIIERDNGKLRAAIDEMRAFYVQELKKNRCANIIHCGHNVFVSYPHVYAATTVAVEMRKRGYFMSSFMFPSVPLDRSILRLTVTPLMTKEILADFSKTLGEVMESLVPRFGNDVMFGKHSKAYYDEIGDAEDR</sequence>
<protein>
    <recommendedName>
        <fullName evidence="4">Aminotransferase class I/classII large domain-containing protein</fullName>
    </recommendedName>
</protein>
<dbReference type="SUPFAM" id="SSF53383">
    <property type="entry name" value="PLP-dependent transferases"/>
    <property type="match status" value="1"/>
</dbReference>
<accession>A0A7S4NQJ8</accession>
<dbReference type="InterPro" id="IPR004839">
    <property type="entry name" value="Aminotransferase_I/II_large"/>
</dbReference>
<dbReference type="GO" id="GO:0030170">
    <property type="term" value="F:pyridoxal phosphate binding"/>
    <property type="evidence" value="ECO:0007669"/>
    <property type="project" value="InterPro"/>
</dbReference>
<name>A0A7S4NQJ8_9EUKA</name>
<dbReference type="AlphaFoldDB" id="A0A7S4NQJ8"/>
<dbReference type="Pfam" id="PF00155">
    <property type="entry name" value="Aminotran_1_2"/>
    <property type="match status" value="1"/>
</dbReference>
<evidence type="ECO:0000313" key="5">
    <source>
        <dbReference type="EMBL" id="CAE2301119.1"/>
    </source>
</evidence>
<feature type="domain" description="Aminotransferase class I/classII large" evidence="4">
    <location>
        <begin position="175"/>
        <end position="483"/>
    </location>
</feature>
<dbReference type="GO" id="GO:0004758">
    <property type="term" value="F:serine C-palmitoyltransferase activity"/>
    <property type="evidence" value="ECO:0007669"/>
    <property type="project" value="TreeGrafter"/>
</dbReference>